<comment type="caution">
    <text evidence="2">The sequence shown here is derived from an EMBL/GenBank/DDBJ whole genome shotgun (WGS) entry which is preliminary data.</text>
</comment>
<sequence>MVVFIDLEHDAFNKHRFPRGPETFFPAYPEHGKPPSSKLTHIGPNPPTPAAADVVPKDDDPPVDPTTHDAHCPETLQQQSLNRNAFSAALSCYPIIKEIARAVDLNTLHALSRACRQFHANLSPYRPQLVKQTLRCENEYIETLSDLLDSGAAIPESIKSVIQLMSRGPMSSGRLTSGKVAKCARDMVAECRRCCKVVCRNCTAKPVTSSMFKNRIRRLCRTCRDASLSEILAPFPHDAQIQEADPDSFTAQAFLRTPCTCQSAVWLCHPCGQKIRSDDTTYRRVWTWRTRYSTYLGGLGTGIGEGCQGVKCGRGEDCIAAQEIELEVECEADESANTPPETHHGTLNHRLGNSRASSPSHANDWWDSREEEEPGYFRQEIIGIGGRVKQKAKKRIMVGACVVEHEDEREKGEYLGREEDGQHRSWCGWCWRVIPARHERIDS</sequence>
<protein>
    <submittedName>
        <fullName evidence="2">Uncharacterized protein</fullName>
    </submittedName>
</protein>
<feature type="compositionally biased region" description="Basic and acidic residues" evidence="1">
    <location>
        <begin position="55"/>
        <end position="69"/>
    </location>
</feature>
<accession>A0AAD4CSL3</accession>
<name>A0AAD4CSL3_ASPNN</name>
<feature type="region of interest" description="Disordered" evidence="1">
    <location>
        <begin position="31"/>
        <end position="69"/>
    </location>
</feature>
<dbReference type="EMBL" id="VCAU01000015">
    <property type="protein sequence ID" value="KAF9891935.1"/>
    <property type="molecule type" value="Genomic_DNA"/>
</dbReference>
<reference evidence="2" key="1">
    <citation type="journal article" date="2019" name="Beilstein J. Org. Chem.">
        <title>Nanangenines: drimane sesquiterpenoids as the dominant metabolite cohort of a novel Australian fungus, Aspergillus nanangensis.</title>
        <authorList>
            <person name="Lacey H.J."/>
            <person name="Gilchrist C.L.M."/>
            <person name="Crombie A."/>
            <person name="Kalaitzis J.A."/>
            <person name="Vuong D."/>
            <person name="Rutledge P.J."/>
            <person name="Turner P."/>
            <person name="Pitt J.I."/>
            <person name="Lacey E."/>
            <person name="Chooi Y.H."/>
            <person name="Piggott A.M."/>
        </authorList>
    </citation>
    <scope>NUCLEOTIDE SEQUENCE</scope>
    <source>
        <strain evidence="2">MST-FP2251</strain>
    </source>
</reference>
<evidence type="ECO:0000313" key="3">
    <source>
        <dbReference type="Proteomes" id="UP001194746"/>
    </source>
</evidence>
<reference evidence="2" key="2">
    <citation type="submission" date="2020-02" db="EMBL/GenBank/DDBJ databases">
        <authorList>
            <person name="Gilchrist C.L.M."/>
            <person name="Chooi Y.-H."/>
        </authorList>
    </citation>
    <scope>NUCLEOTIDE SEQUENCE</scope>
    <source>
        <strain evidence="2">MST-FP2251</strain>
    </source>
</reference>
<feature type="region of interest" description="Disordered" evidence="1">
    <location>
        <begin position="333"/>
        <end position="366"/>
    </location>
</feature>
<gene>
    <name evidence="2" type="ORF">FE257_002898</name>
</gene>
<dbReference type="AlphaFoldDB" id="A0AAD4CSL3"/>
<organism evidence="2 3">
    <name type="scientific">Aspergillus nanangensis</name>
    <dbReference type="NCBI Taxonomy" id="2582783"/>
    <lineage>
        <taxon>Eukaryota</taxon>
        <taxon>Fungi</taxon>
        <taxon>Dikarya</taxon>
        <taxon>Ascomycota</taxon>
        <taxon>Pezizomycotina</taxon>
        <taxon>Eurotiomycetes</taxon>
        <taxon>Eurotiomycetidae</taxon>
        <taxon>Eurotiales</taxon>
        <taxon>Aspergillaceae</taxon>
        <taxon>Aspergillus</taxon>
        <taxon>Aspergillus subgen. Circumdati</taxon>
    </lineage>
</organism>
<evidence type="ECO:0000313" key="2">
    <source>
        <dbReference type="EMBL" id="KAF9891935.1"/>
    </source>
</evidence>
<keyword evidence="3" id="KW-1185">Reference proteome</keyword>
<proteinExistence type="predicted"/>
<evidence type="ECO:0000256" key="1">
    <source>
        <dbReference type="SAM" id="MobiDB-lite"/>
    </source>
</evidence>
<dbReference type="Proteomes" id="UP001194746">
    <property type="component" value="Unassembled WGS sequence"/>
</dbReference>